<dbReference type="SUPFAM" id="SSF53613">
    <property type="entry name" value="Ribokinase-like"/>
    <property type="match status" value="1"/>
</dbReference>
<dbReference type="GO" id="GO:0005829">
    <property type="term" value="C:cytosol"/>
    <property type="evidence" value="ECO:0007669"/>
    <property type="project" value="TreeGrafter"/>
</dbReference>
<evidence type="ECO:0000256" key="1">
    <source>
        <dbReference type="ARBA" id="ARBA00010688"/>
    </source>
</evidence>
<dbReference type="InterPro" id="IPR011611">
    <property type="entry name" value="PfkB_dom"/>
</dbReference>
<name>A0A7J5B026_9MICO</name>
<dbReference type="CDD" id="cd01164">
    <property type="entry name" value="FruK_PfkB_like"/>
    <property type="match status" value="1"/>
</dbReference>
<protein>
    <submittedName>
        <fullName evidence="9">1-phosphofructokinase family hexose kinase</fullName>
    </submittedName>
</protein>
<evidence type="ECO:0000313" key="9">
    <source>
        <dbReference type="EMBL" id="KAB1637207.1"/>
    </source>
</evidence>
<dbReference type="PANTHER" id="PTHR46566">
    <property type="entry name" value="1-PHOSPHOFRUCTOKINASE-RELATED"/>
    <property type="match status" value="1"/>
</dbReference>
<dbReference type="Gene3D" id="3.40.1190.20">
    <property type="match status" value="1"/>
</dbReference>
<evidence type="ECO:0000256" key="7">
    <source>
        <dbReference type="SAM" id="MobiDB-lite"/>
    </source>
</evidence>
<sequence>MIVTVTANPAIDKTLALPHQLARGEVQRLTGSESQAGGKGINVSRALRASKLDNLAIFPASADDDFTRLVEAEGLRMLPVRIEGKVRTNFAVTEADGTTTKLNEPGPRLSTAEADALVAAVVAASHGVEWLVLAGSLPLGVDSSFYATLIEAVRAELGSASPRVAVDSSDAPLEALLASGTRVQLIKPNAFELADLSGISDGDTLEADPQLAADAAGRALERGADAVLATLGGAGAIYRDATTSLFATPPPTRVRSTVGAGDSSLAGYLLASVTGATPERALAQAVAHGSAAASLPGSGVPSPEQTQPDLVRIDHLATTGDHSNSTATSTKENAS</sequence>
<keyword evidence="3" id="KW-0547">Nucleotide-binding</keyword>
<proteinExistence type="inferred from homology"/>
<dbReference type="PROSITE" id="PS00584">
    <property type="entry name" value="PFKB_KINASES_2"/>
    <property type="match status" value="1"/>
</dbReference>
<gene>
    <name evidence="9" type="ORF">F8O03_13075</name>
</gene>
<dbReference type="InterPro" id="IPR029056">
    <property type="entry name" value="Ribokinase-like"/>
</dbReference>
<dbReference type="NCBIfam" id="TIGR03168">
    <property type="entry name" value="1-PFK"/>
    <property type="match status" value="1"/>
</dbReference>
<dbReference type="AlphaFoldDB" id="A0A7J5B026"/>
<dbReference type="PIRSF" id="PIRSF000535">
    <property type="entry name" value="1PFK/6PFK/LacC"/>
    <property type="match status" value="1"/>
</dbReference>
<dbReference type="GO" id="GO:0005524">
    <property type="term" value="F:ATP binding"/>
    <property type="evidence" value="ECO:0007669"/>
    <property type="project" value="UniProtKB-KW"/>
</dbReference>
<dbReference type="InterPro" id="IPR002173">
    <property type="entry name" value="Carboh/pur_kinase_PfkB_CS"/>
</dbReference>
<keyword evidence="4 9" id="KW-0418">Kinase</keyword>
<feature type="domain" description="Carbohydrate kinase PfkB" evidence="8">
    <location>
        <begin position="21"/>
        <end position="304"/>
    </location>
</feature>
<dbReference type="OrthoDB" id="9801219at2"/>
<comment type="caution">
    <text evidence="9">The sequence shown here is derived from an EMBL/GenBank/DDBJ whole genome shotgun (WGS) entry which is preliminary data.</text>
</comment>
<evidence type="ECO:0000256" key="5">
    <source>
        <dbReference type="ARBA" id="ARBA00022840"/>
    </source>
</evidence>
<evidence type="ECO:0000256" key="2">
    <source>
        <dbReference type="ARBA" id="ARBA00022679"/>
    </source>
</evidence>
<keyword evidence="2 6" id="KW-0808">Transferase</keyword>
<dbReference type="GO" id="GO:0008443">
    <property type="term" value="F:phosphofructokinase activity"/>
    <property type="evidence" value="ECO:0007669"/>
    <property type="project" value="TreeGrafter"/>
</dbReference>
<comment type="similarity">
    <text evidence="1">Belongs to the carbohydrate kinase PfkB family.</text>
</comment>
<evidence type="ECO:0000256" key="3">
    <source>
        <dbReference type="ARBA" id="ARBA00022741"/>
    </source>
</evidence>
<dbReference type="RefSeq" id="WP_151424234.1">
    <property type="nucleotide sequence ID" value="NZ_WBJX01000004.1"/>
</dbReference>
<organism evidence="9 10">
    <name type="scientific">Pseudoclavibacter terrae</name>
    <dbReference type="NCBI Taxonomy" id="1530195"/>
    <lineage>
        <taxon>Bacteria</taxon>
        <taxon>Bacillati</taxon>
        <taxon>Actinomycetota</taxon>
        <taxon>Actinomycetes</taxon>
        <taxon>Micrococcales</taxon>
        <taxon>Microbacteriaceae</taxon>
        <taxon>Pseudoclavibacter</taxon>
    </lineage>
</organism>
<dbReference type="InterPro" id="IPR017583">
    <property type="entry name" value="Tagatose/fructose_Pkinase"/>
</dbReference>
<dbReference type="Proteomes" id="UP000490386">
    <property type="component" value="Unassembled WGS sequence"/>
</dbReference>
<dbReference type="Pfam" id="PF00294">
    <property type="entry name" value="PfkB"/>
    <property type="match status" value="1"/>
</dbReference>
<reference evidence="9 10" key="1">
    <citation type="submission" date="2019-09" db="EMBL/GenBank/DDBJ databases">
        <title>Phylogeny of genus Pseudoclavibacter and closely related genus.</title>
        <authorList>
            <person name="Li Y."/>
        </authorList>
    </citation>
    <scope>NUCLEOTIDE SEQUENCE [LARGE SCALE GENOMIC DNA]</scope>
    <source>
        <strain evidence="9 10">THG-MD12</strain>
    </source>
</reference>
<accession>A0A7J5B026</accession>
<dbReference type="PANTHER" id="PTHR46566:SF5">
    <property type="entry name" value="1-PHOSPHOFRUCTOKINASE"/>
    <property type="match status" value="1"/>
</dbReference>
<feature type="compositionally biased region" description="Polar residues" evidence="7">
    <location>
        <begin position="320"/>
        <end position="335"/>
    </location>
</feature>
<evidence type="ECO:0000259" key="8">
    <source>
        <dbReference type="Pfam" id="PF00294"/>
    </source>
</evidence>
<evidence type="ECO:0000313" key="10">
    <source>
        <dbReference type="Proteomes" id="UP000490386"/>
    </source>
</evidence>
<evidence type="ECO:0000256" key="4">
    <source>
        <dbReference type="ARBA" id="ARBA00022777"/>
    </source>
</evidence>
<keyword evidence="10" id="KW-1185">Reference proteome</keyword>
<feature type="region of interest" description="Disordered" evidence="7">
    <location>
        <begin position="292"/>
        <end position="335"/>
    </location>
</feature>
<keyword evidence="5" id="KW-0067">ATP-binding</keyword>
<dbReference type="EMBL" id="WBJX01000004">
    <property type="protein sequence ID" value="KAB1637207.1"/>
    <property type="molecule type" value="Genomic_DNA"/>
</dbReference>
<evidence type="ECO:0000256" key="6">
    <source>
        <dbReference type="PIRNR" id="PIRNR000535"/>
    </source>
</evidence>